<reference evidence="14" key="2">
    <citation type="submission" date="2021-09" db="EMBL/GenBank/DDBJ databases">
        <authorList>
            <person name="Gilroy R."/>
        </authorList>
    </citation>
    <scope>NUCLEOTIDE SEQUENCE</scope>
    <source>
        <strain evidence="14">7318</strain>
    </source>
</reference>
<dbReference type="InterPro" id="IPR058240">
    <property type="entry name" value="rSAM_sf"/>
</dbReference>
<dbReference type="AlphaFoldDB" id="A0A921L9X3"/>
<evidence type="ECO:0000256" key="1">
    <source>
        <dbReference type="ARBA" id="ARBA00001966"/>
    </source>
</evidence>
<reference evidence="14" key="1">
    <citation type="journal article" date="2021" name="PeerJ">
        <title>Extensive microbial diversity within the chicken gut microbiome revealed by metagenomics and culture.</title>
        <authorList>
            <person name="Gilroy R."/>
            <person name="Ravi A."/>
            <person name="Getino M."/>
            <person name="Pursley I."/>
            <person name="Horton D.L."/>
            <person name="Alikhan N.F."/>
            <person name="Baker D."/>
            <person name="Gharbi K."/>
            <person name="Hall N."/>
            <person name="Watson M."/>
            <person name="Adriaenssens E.M."/>
            <person name="Foster-Nyarko E."/>
            <person name="Jarju S."/>
            <person name="Secka A."/>
            <person name="Antonio M."/>
            <person name="Oren A."/>
            <person name="Chaudhuri R.R."/>
            <person name="La Ragione R."/>
            <person name="Hildebrand F."/>
            <person name="Pallen M.J."/>
        </authorList>
    </citation>
    <scope>NUCLEOTIDE SEQUENCE</scope>
    <source>
        <strain evidence="14">7318</strain>
    </source>
</reference>
<evidence type="ECO:0000256" key="11">
    <source>
        <dbReference type="ARBA" id="ARBA00047365"/>
    </source>
</evidence>
<proteinExistence type="inferred from homology"/>
<dbReference type="SFLD" id="SFLDG01066">
    <property type="entry name" value="organic_radical-activating_enz"/>
    <property type="match status" value="1"/>
</dbReference>
<keyword evidence="8 12" id="KW-0560">Oxidoreductase</keyword>
<evidence type="ECO:0000313" key="14">
    <source>
        <dbReference type="EMBL" id="HJF85441.1"/>
    </source>
</evidence>
<evidence type="ECO:0000256" key="12">
    <source>
        <dbReference type="PIRNR" id="PIRNR000368"/>
    </source>
</evidence>
<comment type="caution">
    <text evidence="14">The sequence shown here is derived from an EMBL/GenBank/DDBJ whole genome shotgun (WGS) entry which is preliminary data.</text>
</comment>
<accession>A0A921L9X3</accession>
<protein>
    <recommendedName>
        <fullName evidence="4 12">Anaerobic ribonucleoside-triphosphate reductase-activating protein</fullName>
        <ecNumber evidence="12">1.97.1.-</ecNumber>
    </recommendedName>
</protein>
<dbReference type="Pfam" id="PF13353">
    <property type="entry name" value="Fer4_12"/>
    <property type="match status" value="1"/>
</dbReference>
<dbReference type="InterPro" id="IPR012837">
    <property type="entry name" value="NrdG"/>
</dbReference>
<evidence type="ECO:0000313" key="15">
    <source>
        <dbReference type="Proteomes" id="UP000780768"/>
    </source>
</evidence>
<evidence type="ECO:0000256" key="8">
    <source>
        <dbReference type="ARBA" id="ARBA00023002"/>
    </source>
</evidence>
<feature type="domain" description="Radical SAM core" evidence="13">
    <location>
        <begin position="15"/>
        <end position="168"/>
    </location>
</feature>
<dbReference type="Proteomes" id="UP000780768">
    <property type="component" value="Unassembled WGS sequence"/>
</dbReference>
<dbReference type="InterPro" id="IPR001989">
    <property type="entry name" value="Radical_activat_CS"/>
</dbReference>
<evidence type="ECO:0000256" key="2">
    <source>
        <dbReference type="ARBA" id="ARBA00003852"/>
    </source>
</evidence>
<gene>
    <name evidence="14" type="primary">nrdG</name>
    <name evidence="14" type="ORF">K8V65_07265</name>
</gene>
<keyword evidence="5" id="KW-0004">4Fe-4S</keyword>
<dbReference type="GO" id="GO:0046872">
    <property type="term" value="F:metal ion binding"/>
    <property type="evidence" value="ECO:0007669"/>
    <property type="project" value="UniProtKB-KW"/>
</dbReference>
<evidence type="ECO:0000256" key="4">
    <source>
        <dbReference type="ARBA" id="ARBA00014281"/>
    </source>
</evidence>
<dbReference type="SFLD" id="SFLDG01063">
    <property type="entry name" value="activating_enzymes__group_1"/>
    <property type="match status" value="1"/>
</dbReference>
<keyword evidence="6" id="KW-0949">S-adenosyl-L-methionine</keyword>
<sequence>MASIKIAGVVNDSIVDGEGFRFAIFTQGCYHNCPQCHNPQTHDINGGHEADTDELFRQICENPLLSGVTFSGGEPFLQPKPLSELAQKVHERGLNITTFTGYTLEQLWQMHDEDVNALLNQTDVLIDGPFVAAKKDISLRFRGSSNQRIIDMNETRRTGKIVLVEDED</sequence>
<dbReference type="PIRSF" id="PIRSF000368">
    <property type="entry name" value="NrdG"/>
    <property type="match status" value="1"/>
</dbReference>
<evidence type="ECO:0000256" key="3">
    <source>
        <dbReference type="ARBA" id="ARBA00009777"/>
    </source>
</evidence>
<evidence type="ECO:0000256" key="6">
    <source>
        <dbReference type="ARBA" id="ARBA00022691"/>
    </source>
</evidence>
<dbReference type="NCBIfam" id="TIGR02491">
    <property type="entry name" value="NrdG"/>
    <property type="match status" value="1"/>
</dbReference>
<comment type="similarity">
    <text evidence="3 12">Belongs to the organic radical-activating enzymes family.</text>
</comment>
<comment type="catalytic activity">
    <reaction evidence="11">
        <text>glycyl-[protein] + reduced [flavodoxin] + S-adenosyl-L-methionine = glycin-2-yl radical-[protein] + semiquinone [flavodoxin] + 5'-deoxyadenosine + L-methionine + H(+)</text>
        <dbReference type="Rhea" id="RHEA:61976"/>
        <dbReference type="Rhea" id="RHEA-COMP:10622"/>
        <dbReference type="Rhea" id="RHEA-COMP:14480"/>
        <dbReference type="Rhea" id="RHEA-COMP:15993"/>
        <dbReference type="Rhea" id="RHEA-COMP:15994"/>
        <dbReference type="ChEBI" id="CHEBI:15378"/>
        <dbReference type="ChEBI" id="CHEBI:17319"/>
        <dbReference type="ChEBI" id="CHEBI:29947"/>
        <dbReference type="ChEBI" id="CHEBI:32722"/>
        <dbReference type="ChEBI" id="CHEBI:57618"/>
        <dbReference type="ChEBI" id="CHEBI:57844"/>
        <dbReference type="ChEBI" id="CHEBI:59789"/>
        <dbReference type="ChEBI" id="CHEBI:140311"/>
    </reaction>
</comment>
<dbReference type="RefSeq" id="WP_303995561.1">
    <property type="nucleotide sequence ID" value="NZ_CALXYC010000017.1"/>
</dbReference>
<keyword evidence="10" id="KW-0411">Iron-sulfur</keyword>
<dbReference type="EC" id="1.97.1.-" evidence="12"/>
<evidence type="ECO:0000256" key="9">
    <source>
        <dbReference type="ARBA" id="ARBA00023004"/>
    </source>
</evidence>
<dbReference type="InterPro" id="IPR034457">
    <property type="entry name" value="Organic_radical-activating"/>
</dbReference>
<dbReference type="SFLD" id="SFLDF00299">
    <property type="entry name" value="anaerobic_ribonucleoside-triph"/>
    <property type="match status" value="1"/>
</dbReference>
<comment type="cofactor">
    <cofactor evidence="1">
        <name>[4Fe-4S] cluster</name>
        <dbReference type="ChEBI" id="CHEBI:49883"/>
    </cofactor>
</comment>
<evidence type="ECO:0000256" key="7">
    <source>
        <dbReference type="ARBA" id="ARBA00022723"/>
    </source>
</evidence>
<dbReference type="GO" id="GO:0004748">
    <property type="term" value="F:ribonucleoside-diphosphate reductase activity, thioredoxin disulfide as acceptor"/>
    <property type="evidence" value="ECO:0007669"/>
    <property type="project" value="TreeGrafter"/>
</dbReference>
<dbReference type="GO" id="GO:0051539">
    <property type="term" value="F:4 iron, 4 sulfur cluster binding"/>
    <property type="evidence" value="ECO:0007669"/>
    <property type="project" value="UniProtKB-KW"/>
</dbReference>
<keyword evidence="9" id="KW-0408">Iron</keyword>
<dbReference type="SUPFAM" id="SSF102114">
    <property type="entry name" value="Radical SAM enzymes"/>
    <property type="match status" value="1"/>
</dbReference>
<evidence type="ECO:0000256" key="5">
    <source>
        <dbReference type="ARBA" id="ARBA00022485"/>
    </source>
</evidence>
<keyword evidence="7" id="KW-0479">Metal-binding</keyword>
<dbReference type="PROSITE" id="PS01087">
    <property type="entry name" value="RADICAL_ACTIVATING"/>
    <property type="match status" value="1"/>
</dbReference>
<evidence type="ECO:0000256" key="10">
    <source>
        <dbReference type="ARBA" id="ARBA00023014"/>
    </source>
</evidence>
<dbReference type="InterPro" id="IPR007197">
    <property type="entry name" value="rSAM"/>
</dbReference>
<dbReference type="PANTHER" id="PTHR30352">
    <property type="entry name" value="PYRUVATE FORMATE-LYASE-ACTIVATING ENZYME"/>
    <property type="match status" value="1"/>
</dbReference>
<dbReference type="SFLD" id="SFLDS00029">
    <property type="entry name" value="Radical_SAM"/>
    <property type="match status" value="1"/>
</dbReference>
<dbReference type="Gene3D" id="3.20.20.70">
    <property type="entry name" value="Aldolase class I"/>
    <property type="match status" value="1"/>
</dbReference>
<dbReference type="CDD" id="cd01335">
    <property type="entry name" value="Radical_SAM"/>
    <property type="match status" value="1"/>
</dbReference>
<name>A0A921L9X3_9FIRM</name>
<comment type="function">
    <text evidence="2 12">Activation of anaerobic ribonucleoside-triphosphate reductase under anaerobic conditions by generation of an organic free radical, using S-adenosylmethionine and reduced flavodoxin as cosubstrates to produce 5'-deoxy-adenosine.</text>
</comment>
<evidence type="ECO:0000259" key="13">
    <source>
        <dbReference type="PROSITE" id="PS51918"/>
    </source>
</evidence>
<dbReference type="EMBL" id="DYVR01000199">
    <property type="protein sequence ID" value="HJF85441.1"/>
    <property type="molecule type" value="Genomic_DNA"/>
</dbReference>
<dbReference type="PANTHER" id="PTHR30352:SF2">
    <property type="entry name" value="ANAEROBIC RIBONUCLEOSIDE-TRIPHOSPHATE REDUCTASE-ACTIVATING PROTEIN"/>
    <property type="match status" value="1"/>
</dbReference>
<dbReference type="InterPro" id="IPR013785">
    <property type="entry name" value="Aldolase_TIM"/>
</dbReference>
<dbReference type="GO" id="GO:0043365">
    <property type="term" value="F:[formate-C-acetyltransferase]-activating enzyme activity"/>
    <property type="evidence" value="ECO:0007669"/>
    <property type="project" value="InterPro"/>
</dbReference>
<dbReference type="PROSITE" id="PS51918">
    <property type="entry name" value="RADICAL_SAM"/>
    <property type="match status" value="1"/>
</dbReference>
<organism evidence="14 15">
    <name type="scientific">Megamonas hypermegale</name>
    <dbReference type="NCBI Taxonomy" id="158847"/>
    <lineage>
        <taxon>Bacteria</taxon>
        <taxon>Bacillati</taxon>
        <taxon>Bacillota</taxon>
        <taxon>Negativicutes</taxon>
        <taxon>Selenomonadales</taxon>
        <taxon>Selenomonadaceae</taxon>
        <taxon>Megamonas</taxon>
    </lineage>
</organism>